<keyword evidence="3" id="KW-1185">Reference proteome</keyword>
<evidence type="ECO:0000256" key="1">
    <source>
        <dbReference type="SAM" id="MobiDB-lite"/>
    </source>
</evidence>
<organism evidence="2 3">
    <name type="scientific">Coptotermes formosanus</name>
    <name type="common">Formosan subterranean termite</name>
    <dbReference type="NCBI Taxonomy" id="36987"/>
    <lineage>
        <taxon>Eukaryota</taxon>
        <taxon>Metazoa</taxon>
        <taxon>Ecdysozoa</taxon>
        <taxon>Arthropoda</taxon>
        <taxon>Hexapoda</taxon>
        <taxon>Insecta</taxon>
        <taxon>Pterygota</taxon>
        <taxon>Neoptera</taxon>
        <taxon>Polyneoptera</taxon>
        <taxon>Dictyoptera</taxon>
        <taxon>Blattodea</taxon>
        <taxon>Blattoidea</taxon>
        <taxon>Termitoidae</taxon>
        <taxon>Rhinotermitidae</taxon>
        <taxon>Coptotermes</taxon>
    </lineage>
</organism>
<feature type="compositionally biased region" description="Basic and acidic residues" evidence="1">
    <location>
        <begin position="374"/>
        <end position="384"/>
    </location>
</feature>
<accession>A0A6L2PNM4</accession>
<reference evidence="3" key="1">
    <citation type="submission" date="2020-01" db="EMBL/GenBank/DDBJ databases">
        <title>Draft genome sequence of the Termite Coptotermes fromosanus.</title>
        <authorList>
            <person name="Itakura S."/>
            <person name="Yosikawa Y."/>
            <person name="Umezawa K."/>
        </authorList>
    </citation>
    <scope>NUCLEOTIDE SEQUENCE [LARGE SCALE GENOMIC DNA]</scope>
</reference>
<dbReference type="OrthoDB" id="8192895at2759"/>
<dbReference type="InParanoid" id="A0A6L2PNM4"/>
<proteinExistence type="predicted"/>
<dbReference type="Proteomes" id="UP000502823">
    <property type="component" value="Unassembled WGS sequence"/>
</dbReference>
<dbReference type="AlphaFoldDB" id="A0A6L2PNM4"/>
<protein>
    <submittedName>
        <fullName evidence="2">Uncharacterized protein</fullName>
    </submittedName>
</protein>
<feature type="region of interest" description="Disordered" evidence="1">
    <location>
        <begin position="358"/>
        <end position="385"/>
    </location>
</feature>
<name>A0A6L2PNM4_COPFO</name>
<comment type="caution">
    <text evidence="2">The sequence shown here is derived from an EMBL/GenBank/DDBJ whole genome shotgun (WGS) entry which is preliminary data.</text>
</comment>
<gene>
    <name evidence="2" type="ORF">Cfor_04872</name>
</gene>
<sequence>MDQTIKPINTPSNETGHLIKLLDKHCRAAEQLAYETVAGMDMPFLNPVRELTKGECWQILEKQWDILNIVDQALMLSCLTDYITCASQNELFDTFRKRSDRNGLPALLIRLDSQWVRFFHKLGEYDLTHAQLKSVVCLLRQSLRRLPEAYQKCFFSDTLAMGESSLKKVEMPQQCSPVMFSGVMTTFCVSSPKEPEKVTQKQMTSLHKSDSKIQNCPVKHKNDARVLTALLVNKKTREGKQNHRERPTGLLPAASKSATCTTKCTLDFAQCHQKVTVDLRELTKESVKSPFQKSRTKYSSDITKYILKTREKKPCAEMAQCSGSLNGLLTEGKENQEIWPVTSPAGRDLDITLKEQGTHATPTGKSSMVIDLDSPTKKPQREGKGTLACGRVNAFELMMEQSRAGTRKGMKRKPLFQHVRKVV</sequence>
<evidence type="ECO:0000313" key="2">
    <source>
        <dbReference type="EMBL" id="GFG34016.1"/>
    </source>
</evidence>
<evidence type="ECO:0000313" key="3">
    <source>
        <dbReference type="Proteomes" id="UP000502823"/>
    </source>
</evidence>
<dbReference type="EMBL" id="BLKM01000462">
    <property type="protein sequence ID" value="GFG34016.1"/>
    <property type="molecule type" value="Genomic_DNA"/>
</dbReference>